<evidence type="ECO:0000256" key="5">
    <source>
        <dbReference type="ARBA" id="ARBA00023098"/>
    </source>
</evidence>
<dbReference type="Proteomes" id="UP000249555">
    <property type="component" value="Unassembled WGS sequence"/>
</dbReference>
<keyword evidence="1 7" id="KW-0444">Lipid biosynthesis</keyword>
<dbReference type="EC" id="2.3.1.191" evidence="7"/>
<dbReference type="InterPro" id="IPR018357">
    <property type="entry name" value="Hexapep_transf_CS"/>
</dbReference>
<dbReference type="InterPro" id="IPR001451">
    <property type="entry name" value="Hexapep"/>
</dbReference>
<organism evidence="9 10">
    <name type="scientific">Sphingomonas taxi</name>
    <dbReference type="NCBI Taxonomy" id="1549858"/>
    <lineage>
        <taxon>Bacteria</taxon>
        <taxon>Pseudomonadati</taxon>
        <taxon>Pseudomonadota</taxon>
        <taxon>Alphaproteobacteria</taxon>
        <taxon>Sphingomonadales</taxon>
        <taxon>Sphingomonadaceae</taxon>
        <taxon>Sphingomonas</taxon>
    </lineage>
</organism>
<dbReference type="HAMAP" id="MF_00523">
    <property type="entry name" value="LpxD"/>
    <property type="match status" value="1"/>
</dbReference>
<name>A0A2W4YPF0_9SPHN</name>
<dbReference type="Pfam" id="PF00132">
    <property type="entry name" value="Hexapep"/>
    <property type="match status" value="1"/>
</dbReference>
<evidence type="ECO:0000256" key="3">
    <source>
        <dbReference type="ARBA" id="ARBA00022679"/>
    </source>
</evidence>
<sequence>MTAQTFFAIGQGLTLSELASECGGLLETRDLAERRIRSVAALETAGATDLAYFDNVAYSDALSSTRAGAVVTSGRWRSLVPPGVGLVVAEKAQLAFALAGRKLHPEAIAPRTGLKRGEISPQAFVHPQAVLEDGVTVEAFASIDRDVEIGSGTVVFSQASIGQGSRIGRDCRIGRSATVEHALIGNRVILHPGARIGQDGFGYVPGPTGLLKMVQIGRVVIQDDVEIGANTTIDRGAVRDTVIGEGTKIDNQVQVGHNVVIGRHCVIVAQVGIAGSTTIGDGVALGGQVGVNGHVTIGDGAQVAAASAVAGDVPPRARWGGTPARPIREWARETAVLRDLAKAGRGTKRDDSR</sequence>
<dbReference type="InterPro" id="IPR011004">
    <property type="entry name" value="Trimer_LpxA-like_sf"/>
</dbReference>
<dbReference type="PANTHER" id="PTHR43378">
    <property type="entry name" value="UDP-3-O-ACYLGLUCOSAMINE N-ACYLTRANSFERASE"/>
    <property type="match status" value="1"/>
</dbReference>
<dbReference type="GO" id="GO:0009245">
    <property type="term" value="P:lipid A biosynthetic process"/>
    <property type="evidence" value="ECO:0007669"/>
    <property type="project" value="UniProtKB-UniRule"/>
</dbReference>
<dbReference type="Gene3D" id="3.40.1390.10">
    <property type="entry name" value="MurE/MurF, N-terminal domain"/>
    <property type="match status" value="1"/>
</dbReference>
<dbReference type="CDD" id="cd03352">
    <property type="entry name" value="LbH_LpxD"/>
    <property type="match status" value="1"/>
</dbReference>
<dbReference type="GO" id="GO:0016410">
    <property type="term" value="F:N-acyltransferase activity"/>
    <property type="evidence" value="ECO:0007669"/>
    <property type="project" value="InterPro"/>
</dbReference>
<gene>
    <name evidence="7 9" type="primary">lpxD</name>
    <name evidence="9" type="ORF">DI640_13990</name>
</gene>
<keyword evidence="4 7" id="KW-0677">Repeat</keyword>
<evidence type="ECO:0000313" key="10">
    <source>
        <dbReference type="Proteomes" id="UP000249555"/>
    </source>
</evidence>
<dbReference type="GO" id="GO:0103118">
    <property type="term" value="F:UDP-3-O-[(3R)-3-hydroxyacyl]-glucosamine N-acyltransferase activity"/>
    <property type="evidence" value="ECO:0007669"/>
    <property type="project" value="UniProtKB-EC"/>
</dbReference>
<comment type="catalytic activity">
    <reaction evidence="7">
        <text>a UDP-3-O-[(3R)-3-hydroxyacyl]-alpha-D-glucosamine + a (3R)-hydroxyacyl-[ACP] = a UDP-2-N,3-O-bis[(3R)-3-hydroxyacyl]-alpha-D-glucosamine + holo-[ACP] + H(+)</text>
        <dbReference type="Rhea" id="RHEA:53836"/>
        <dbReference type="Rhea" id="RHEA-COMP:9685"/>
        <dbReference type="Rhea" id="RHEA-COMP:9945"/>
        <dbReference type="ChEBI" id="CHEBI:15378"/>
        <dbReference type="ChEBI" id="CHEBI:64479"/>
        <dbReference type="ChEBI" id="CHEBI:78827"/>
        <dbReference type="ChEBI" id="CHEBI:137740"/>
        <dbReference type="ChEBI" id="CHEBI:137748"/>
        <dbReference type="EC" id="2.3.1.191"/>
    </reaction>
</comment>
<dbReference type="InterPro" id="IPR020573">
    <property type="entry name" value="UDP_GlcNAc_AcTrfase_non-rep"/>
</dbReference>
<dbReference type="PROSITE" id="PS00101">
    <property type="entry name" value="HEXAPEP_TRANSFERASES"/>
    <property type="match status" value="1"/>
</dbReference>
<evidence type="ECO:0000256" key="2">
    <source>
        <dbReference type="ARBA" id="ARBA00022556"/>
    </source>
</evidence>
<evidence type="ECO:0000256" key="6">
    <source>
        <dbReference type="ARBA" id="ARBA00023315"/>
    </source>
</evidence>
<keyword evidence="5 7" id="KW-0443">Lipid metabolism</keyword>
<comment type="function">
    <text evidence="7">Catalyzes the N-acylation of UDP-3-O-acylglucosamine using 3-hydroxyacyl-ACP as the acyl donor. Is involved in the biosynthesis of lipid A, a phosphorylated glycolipid that anchors the lipopolysaccharide to the outer membrane of the cell.</text>
</comment>
<keyword evidence="3 7" id="KW-0808">Transferase</keyword>
<feature type="domain" description="UDP-3-O-[3-hydroxymyristoyl] glucosamine N-acyltransferase non-repeat region" evidence="8">
    <location>
        <begin position="34"/>
        <end position="99"/>
    </location>
</feature>
<dbReference type="EMBL" id="QFMX01000025">
    <property type="protein sequence ID" value="PZO71850.1"/>
    <property type="molecule type" value="Genomic_DNA"/>
</dbReference>
<feature type="active site" description="Proton acceptor" evidence="7">
    <location>
        <position position="257"/>
    </location>
</feature>
<evidence type="ECO:0000259" key="8">
    <source>
        <dbReference type="Pfam" id="PF04613"/>
    </source>
</evidence>
<keyword evidence="2 7" id="KW-0441">Lipid A biosynthesis</keyword>
<dbReference type="AlphaFoldDB" id="A0A2W4YPF0"/>
<evidence type="ECO:0000256" key="7">
    <source>
        <dbReference type="HAMAP-Rule" id="MF_00523"/>
    </source>
</evidence>
<dbReference type="SUPFAM" id="SSF51161">
    <property type="entry name" value="Trimeric LpxA-like enzymes"/>
    <property type="match status" value="1"/>
</dbReference>
<dbReference type="Pfam" id="PF04613">
    <property type="entry name" value="LpxD"/>
    <property type="match status" value="1"/>
</dbReference>
<accession>A0A2W4YPF0</accession>
<comment type="caution">
    <text evidence="9">The sequence shown here is derived from an EMBL/GenBank/DDBJ whole genome shotgun (WGS) entry which is preliminary data.</text>
</comment>
<dbReference type="InterPro" id="IPR007691">
    <property type="entry name" value="LpxD"/>
</dbReference>
<dbReference type="NCBIfam" id="TIGR01853">
    <property type="entry name" value="lipid_A_lpxD"/>
    <property type="match status" value="1"/>
</dbReference>
<dbReference type="NCBIfam" id="NF002060">
    <property type="entry name" value="PRK00892.1"/>
    <property type="match status" value="1"/>
</dbReference>
<dbReference type="UniPathway" id="UPA00973"/>
<dbReference type="GO" id="GO:0016020">
    <property type="term" value="C:membrane"/>
    <property type="evidence" value="ECO:0007669"/>
    <property type="project" value="GOC"/>
</dbReference>
<protein>
    <recommendedName>
        <fullName evidence="7">UDP-3-O-acylglucosamine N-acyltransferase</fullName>
        <ecNumber evidence="7">2.3.1.191</ecNumber>
    </recommendedName>
</protein>
<keyword evidence="6 7" id="KW-0012">Acyltransferase</keyword>
<comment type="subunit">
    <text evidence="7">Homotrimer.</text>
</comment>
<reference evidence="9 10" key="1">
    <citation type="submission" date="2017-08" db="EMBL/GenBank/DDBJ databases">
        <title>Infants hospitalized years apart are colonized by the same room-sourced microbial strains.</title>
        <authorList>
            <person name="Brooks B."/>
            <person name="Olm M.R."/>
            <person name="Firek B.A."/>
            <person name="Baker R."/>
            <person name="Thomas B.C."/>
            <person name="Morowitz M.J."/>
            <person name="Banfield J.F."/>
        </authorList>
    </citation>
    <scope>NUCLEOTIDE SEQUENCE [LARGE SCALE GENOMIC DNA]</scope>
    <source>
        <strain evidence="9">S2_018_000_R3_119</strain>
    </source>
</reference>
<proteinExistence type="inferred from homology"/>
<comment type="similarity">
    <text evidence="7">Belongs to the transferase hexapeptide repeat family. LpxD subfamily.</text>
</comment>
<evidence type="ECO:0000256" key="4">
    <source>
        <dbReference type="ARBA" id="ARBA00022737"/>
    </source>
</evidence>
<comment type="pathway">
    <text evidence="7">Bacterial outer membrane biogenesis; LPS lipid A biosynthesis.</text>
</comment>
<dbReference type="PANTHER" id="PTHR43378:SF2">
    <property type="entry name" value="UDP-3-O-ACYLGLUCOSAMINE N-ACYLTRANSFERASE 1, MITOCHONDRIAL-RELATED"/>
    <property type="match status" value="1"/>
</dbReference>
<evidence type="ECO:0000256" key="1">
    <source>
        <dbReference type="ARBA" id="ARBA00022516"/>
    </source>
</evidence>
<evidence type="ECO:0000313" key="9">
    <source>
        <dbReference type="EMBL" id="PZO71850.1"/>
    </source>
</evidence>
<dbReference type="Gene3D" id="2.160.10.10">
    <property type="entry name" value="Hexapeptide repeat proteins"/>
    <property type="match status" value="1"/>
</dbReference>